<dbReference type="InterPro" id="IPR029058">
    <property type="entry name" value="AB_hydrolase_fold"/>
</dbReference>
<dbReference type="GO" id="GO:0008126">
    <property type="term" value="F:acetylesterase activity"/>
    <property type="evidence" value="ECO:0007669"/>
    <property type="project" value="TreeGrafter"/>
</dbReference>
<protein>
    <recommendedName>
        <fullName evidence="3">AB hydrolase-1 domain-containing protein</fullName>
    </recommendedName>
</protein>
<feature type="region of interest" description="Disordered" evidence="2">
    <location>
        <begin position="209"/>
        <end position="246"/>
    </location>
</feature>
<proteinExistence type="inferred from homology"/>
<dbReference type="Pfam" id="PF00561">
    <property type="entry name" value="Abhydrolase_1"/>
    <property type="match status" value="1"/>
</dbReference>
<organism evidence="4 5">
    <name type="scientific">Planoprotostelium fungivorum</name>
    <dbReference type="NCBI Taxonomy" id="1890364"/>
    <lineage>
        <taxon>Eukaryota</taxon>
        <taxon>Amoebozoa</taxon>
        <taxon>Evosea</taxon>
        <taxon>Variosea</taxon>
        <taxon>Cavosteliida</taxon>
        <taxon>Cavosteliaceae</taxon>
        <taxon>Planoprotostelium</taxon>
    </lineage>
</organism>
<dbReference type="InterPro" id="IPR050960">
    <property type="entry name" value="AB_hydrolase_4_sf"/>
</dbReference>
<reference evidence="4 5" key="1">
    <citation type="journal article" date="2018" name="Genome Biol. Evol.">
        <title>Multiple Roots of Fruiting Body Formation in Amoebozoa.</title>
        <authorList>
            <person name="Hillmann F."/>
            <person name="Forbes G."/>
            <person name="Novohradska S."/>
            <person name="Ferling I."/>
            <person name="Riege K."/>
            <person name="Groth M."/>
            <person name="Westermann M."/>
            <person name="Marz M."/>
            <person name="Spaller T."/>
            <person name="Winckler T."/>
            <person name="Schaap P."/>
            <person name="Glockner G."/>
        </authorList>
    </citation>
    <scope>NUCLEOTIDE SEQUENCE [LARGE SCALE GENOMIC DNA]</scope>
    <source>
        <strain evidence="4 5">Jena</strain>
    </source>
</reference>
<keyword evidence="5" id="KW-1185">Reference proteome</keyword>
<evidence type="ECO:0000256" key="1">
    <source>
        <dbReference type="ARBA" id="ARBA00010884"/>
    </source>
</evidence>
<feature type="compositionally biased region" description="Acidic residues" evidence="2">
    <location>
        <begin position="537"/>
        <end position="549"/>
    </location>
</feature>
<evidence type="ECO:0000313" key="5">
    <source>
        <dbReference type="Proteomes" id="UP000241769"/>
    </source>
</evidence>
<dbReference type="GO" id="GO:0051793">
    <property type="term" value="P:medium-chain fatty acid catabolic process"/>
    <property type="evidence" value="ECO:0007669"/>
    <property type="project" value="TreeGrafter"/>
</dbReference>
<evidence type="ECO:0000259" key="3">
    <source>
        <dbReference type="Pfam" id="PF00561"/>
    </source>
</evidence>
<name>A0A2P6NMJ4_9EUKA</name>
<gene>
    <name evidence="4" type="ORF">PROFUN_07133</name>
</gene>
<feature type="compositionally biased region" description="Basic and acidic residues" evidence="2">
    <location>
        <begin position="216"/>
        <end position="230"/>
    </location>
</feature>
<dbReference type="GO" id="GO:0047372">
    <property type="term" value="F:monoacylglycerol lipase activity"/>
    <property type="evidence" value="ECO:0007669"/>
    <property type="project" value="TreeGrafter"/>
</dbReference>
<dbReference type="InParanoid" id="A0A2P6NMJ4"/>
<dbReference type="PANTHER" id="PTHR10794:SF63">
    <property type="entry name" value="ALPHA_BETA HYDROLASE 1, ISOFORM A"/>
    <property type="match status" value="1"/>
</dbReference>
<sequence length="558" mass="62923">MVSRLNGSPSPPIHDNDEESPDMNQFNTFIIVCAPIVKQCPQWTASEISTGVSRGVLSFTENYNRSPGRHHIIACRIRTTAHMGLTSKILGLAWTATALAASYIGVTAYHEHWSKDKADIIYEKTRRNQTILERCKTLLSEYATPLWGMNSHLQTGYNSLFRNVQRPEYHRERLYASDGGLIVMDWLLAEEDDLPKLFGLNLSAGYSKPEIEVPTEEPREGDMSRTDFSHQDASSSSSTSERPTVIISPGICNNSDAHYIRGFSAAAQKAGYRVVIFTPRGCAELATTVKLFTWGDTSDLECAIHHVQELFPRSPLLGVSFSLGANLMGRYVGRQGKIDIDFCREREKREPNYKQPLTLVVAVSLNANGHEAIKHLKTRYPNTYYAFLSKKLVNLLERHQEAFAKELDVKELVKSIRTVEDYDREFSCKVDPSIAFETYYLDQSCKDDLRNITVPTLILNALDDPLVPSETLPKDLPSINHNVTLALTNHGGHLGWAQTDSNGGPLSFLVPSETHWHDIAILEWIRATLDVLREEKEEKEEEEKEEEKEEQVTVAPDM</sequence>
<dbReference type="OrthoDB" id="5954035at2759"/>
<evidence type="ECO:0000313" key="4">
    <source>
        <dbReference type="EMBL" id="PRP85186.1"/>
    </source>
</evidence>
<dbReference type="SUPFAM" id="SSF53474">
    <property type="entry name" value="alpha/beta-Hydrolases"/>
    <property type="match status" value="1"/>
</dbReference>
<dbReference type="GO" id="GO:0051792">
    <property type="term" value="P:medium-chain fatty acid biosynthetic process"/>
    <property type="evidence" value="ECO:0007669"/>
    <property type="project" value="TreeGrafter"/>
</dbReference>
<dbReference type="Gene3D" id="3.40.50.1820">
    <property type="entry name" value="alpha/beta hydrolase"/>
    <property type="match status" value="1"/>
</dbReference>
<dbReference type="STRING" id="1890364.A0A2P6NMJ4"/>
<dbReference type="EMBL" id="MDYQ01000049">
    <property type="protein sequence ID" value="PRP85186.1"/>
    <property type="molecule type" value="Genomic_DNA"/>
</dbReference>
<accession>A0A2P6NMJ4</accession>
<evidence type="ECO:0000256" key="2">
    <source>
        <dbReference type="SAM" id="MobiDB-lite"/>
    </source>
</evidence>
<dbReference type="PANTHER" id="PTHR10794">
    <property type="entry name" value="ABHYDROLASE DOMAIN-CONTAINING PROTEIN"/>
    <property type="match status" value="1"/>
</dbReference>
<comment type="similarity">
    <text evidence="1">Belongs to the AB hydrolase superfamily. AB hydrolase 4 family.</text>
</comment>
<feature type="region of interest" description="Disordered" evidence="2">
    <location>
        <begin position="535"/>
        <end position="558"/>
    </location>
</feature>
<dbReference type="AlphaFoldDB" id="A0A2P6NMJ4"/>
<dbReference type="Proteomes" id="UP000241769">
    <property type="component" value="Unassembled WGS sequence"/>
</dbReference>
<feature type="domain" description="AB hydrolase-1" evidence="3">
    <location>
        <begin position="243"/>
        <end position="494"/>
    </location>
</feature>
<comment type="caution">
    <text evidence="4">The sequence shown here is derived from an EMBL/GenBank/DDBJ whole genome shotgun (WGS) entry which is preliminary data.</text>
</comment>
<dbReference type="InterPro" id="IPR000073">
    <property type="entry name" value="AB_hydrolase_1"/>
</dbReference>